<comment type="similarity">
    <text evidence="2">In the N-terminal section; belongs to the shikimate kinase family.</text>
</comment>
<dbReference type="PANTHER" id="PTHR21089">
    <property type="entry name" value="SHIKIMATE DEHYDROGENASE"/>
    <property type="match status" value="1"/>
</dbReference>
<sequence length="852" mass="94038">MPDGSPEPSIPSLGMRTAPTTPSQDEDYGFSPDPRMRFTPRPSPPSSPTVWTVFKPSARMFHPDASVALVGIRGTGRSTLAVMASTALGFRLLDADRYFFQTTGLSRAAYKAQYGPSGYLQEEVKLLRSMLIDNPTRTIVVCGPGAVEGTGRTWLFEYAQSHPVIYVLRNPVEIGNYLGLGDARDVRRLLHLTGPTYRFLSNYEFHNLSMTGSEAQDTFNAQNHLPKSLVLKHVEQDFVHFICRITGRDLPYPSSLRTRAEHTPSQPEHTPFTYCLAVPLFAVEAAGPALRDMDETADRVHLEVSPHDMRQRFPEFDDAAKNFLTLQYYLLKGCIKGPLGITVDDGKSATSSQSAYQLQVLYHCLRLAPEYLCTDLDLGEKPLGEIIAARGPTSIVGVYHDTSQSASGWRNPMLKDMAHYAERMGCHAVRIYRRAQSREDNFDARDFRKAVAPTLRIPLVVNNTGPHGRFLYSINQVFMPVTDPVLRSFAPDMVDLSLLTIREAQQALYSSYVLDPMYFGIFGNNVSRSLSPAMHNAGYAASGMPHVYKPFEFHAIDGIRQFLSDKDFGGMTVVSPFKEEVVALVDFASPEAHAIGAINTLVPLRTPNLDSLAARNRRGPVMALFGDNTDWIGVTTCVRHNLSPINTITPRTTALVVGAGGMARASVYALLRLGVQNIYVHNRTAERAEDMLRHFSSYCHKHGNLGWPCSGSEERGRGSADVMGAPPTMGIIASKDDPWPENTEYPTIIVSCIALREVDGVADVDTSLPIGWFASPTGGVAIELAYVPLNTPLMRQVKGLASNGWIAVDGLKVVPEQVFKQFELFTARKAPTRAMKRVLEVYLNNSSDEKTA</sequence>
<name>A0A4R8TI23_9PEZI</name>
<dbReference type="Pfam" id="PF01202">
    <property type="entry name" value="SKI"/>
    <property type="match status" value="1"/>
</dbReference>
<evidence type="ECO:0000256" key="2">
    <source>
        <dbReference type="ARBA" id="ARBA00009349"/>
    </source>
</evidence>
<dbReference type="InterPro" id="IPR027417">
    <property type="entry name" value="P-loop_NTPase"/>
</dbReference>
<dbReference type="InterPro" id="IPR036291">
    <property type="entry name" value="NAD(P)-bd_dom_sf"/>
</dbReference>
<dbReference type="GO" id="GO:0003855">
    <property type="term" value="F:3-dehydroquinate dehydratase activity"/>
    <property type="evidence" value="ECO:0007669"/>
    <property type="project" value="InterPro"/>
</dbReference>
<evidence type="ECO:0000259" key="5">
    <source>
        <dbReference type="Pfam" id="PF08501"/>
    </source>
</evidence>
<proteinExistence type="inferred from homology"/>
<dbReference type="Gene3D" id="3.20.20.70">
    <property type="entry name" value="Aldolase class I"/>
    <property type="match status" value="1"/>
</dbReference>
<dbReference type="Pfam" id="PF01488">
    <property type="entry name" value="Shikimate_DH"/>
    <property type="match status" value="1"/>
</dbReference>
<dbReference type="GO" id="GO:0009423">
    <property type="term" value="P:chorismate biosynthetic process"/>
    <property type="evidence" value="ECO:0007669"/>
    <property type="project" value="TreeGrafter"/>
</dbReference>
<dbReference type="SUPFAM" id="SSF52540">
    <property type="entry name" value="P-loop containing nucleoside triphosphate hydrolases"/>
    <property type="match status" value="1"/>
</dbReference>
<dbReference type="GO" id="GO:0019632">
    <property type="term" value="P:shikimate metabolic process"/>
    <property type="evidence" value="ECO:0007669"/>
    <property type="project" value="TreeGrafter"/>
</dbReference>
<protein>
    <submittedName>
        <fullName evidence="6">Quinate repressor protein</fullName>
    </submittedName>
</protein>
<dbReference type="GO" id="GO:0004764">
    <property type="term" value="F:shikimate 3-dehydrogenase (NADP+) activity"/>
    <property type="evidence" value="ECO:0007669"/>
    <property type="project" value="InterPro"/>
</dbReference>
<gene>
    <name evidence="6" type="primary">qutR</name>
    <name evidence="6" type="ORF">C8034_v012257</name>
</gene>
<organism evidence="6 7">
    <name type="scientific">Colletotrichum sidae</name>
    <dbReference type="NCBI Taxonomy" id="1347389"/>
    <lineage>
        <taxon>Eukaryota</taxon>
        <taxon>Fungi</taxon>
        <taxon>Dikarya</taxon>
        <taxon>Ascomycota</taxon>
        <taxon>Pezizomycotina</taxon>
        <taxon>Sordariomycetes</taxon>
        <taxon>Hypocreomycetidae</taxon>
        <taxon>Glomerellales</taxon>
        <taxon>Glomerellaceae</taxon>
        <taxon>Colletotrichum</taxon>
        <taxon>Colletotrichum orbiculare species complex</taxon>
    </lineage>
</organism>
<dbReference type="InterPro" id="IPR001381">
    <property type="entry name" value="DHquinase_I"/>
</dbReference>
<dbReference type="EMBL" id="QAPF01000084">
    <property type="protein sequence ID" value="TEA17575.1"/>
    <property type="molecule type" value="Genomic_DNA"/>
</dbReference>
<evidence type="ECO:0000259" key="4">
    <source>
        <dbReference type="Pfam" id="PF01488"/>
    </source>
</evidence>
<evidence type="ECO:0000313" key="7">
    <source>
        <dbReference type="Proteomes" id="UP000295604"/>
    </source>
</evidence>
<dbReference type="Gene3D" id="3.40.50.10860">
    <property type="entry name" value="Leucine Dehydrogenase, chain A, domain 1"/>
    <property type="match status" value="1"/>
</dbReference>
<keyword evidence="7" id="KW-1185">Reference proteome</keyword>
<accession>A0A4R8TI23</accession>
<dbReference type="InterPro" id="IPR013708">
    <property type="entry name" value="Shikimate_DH-bd_N"/>
</dbReference>
<dbReference type="Pfam" id="PF08501">
    <property type="entry name" value="Shikimate_dh_N"/>
    <property type="match status" value="1"/>
</dbReference>
<dbReference type="Pfam" id="PF01487">
    <property type="entry name" value="DHquinase_I"/>
    <property type="match status" value="1"/>
</dbReference>
<evidence type="ECO:0000256" key="3">
    <source>
        <dbReference type="SAM" id="MobiDB-lite"/>
    </source>
</evidence>
<dbReference type="SUPFAM" id="SSF53223">
    <property type="entry name" value="Aminoacid dehydrogenase-like, N-terminal domain"/>
    <property type="match status" value="1"/>
</dbReference>
<comment type="caution">
    <text evidence="6">The sequence shown here is derived from an EMBL/GenBank/DDBJ whole genome shotgun (WGS) entry which is preliminary data.</text>
</comment>
<comment type="similarity">
    <text evidence="1">In the 2nd section; belongs to the type-I 3-dehydroquinase family.</text>
</comment>
<feature type="domain" description="Shikimate dehydrogenase substrate binding N-terminal" evidence="5">
    <location>
        <begin position="521"/>
        <end position="601"/>
    </location>
</feature>
<dbReference type="SUPFAM" id="SSF51735">
    <property type="entry name" value="NAD(P)-binding Rossmann-fold domains"/>
    <property type="match status" value="1"/>
</dbReference>
<dbReference type="Gene3D" id="3.40.50.720">
    <property type="entry name" value="NAD(P)-binding Rossmann-like Domain"/>
    <property type="match status" value="1"/>
</dbReference>
<dbReference type="InterPro" id="IPR006151">
    <property type="entry name" value="Shikm_DH/Glu-tRNA_Rdtase"/>
</dbReference>
<feature type="domain" description="Quinate/shikimate 5-dehydrogenase/glutamyl-tRNA reductase" evidence="4">
    <location>
        <begin position="652"/>
        <end position="698"/>
    </location>
</feature>
<dbReference type="InterPro" id="IPR031322">
    <property type="entry name" value="Shikimate/glucono_kinase"/>
</dbReference>
<feature type="region of interest" description="Disordered" evidence="3">
    <location>
        <begin position="1"/>
        <end position="48"/>
    </location>
</feature>
<dbReference type="CDD" id="cd01065">
    <property type="entry name" value="NAD_bind_Shikimate_DH"/>
    <property type="match status" value="1"/>
</dbReference>
<dbReference type="SUPFAM" id="SSF51569">
    <property type="entry name" value="Aldolase"/>
    <property type="match status" value="1"/>
</dbReference>
<evidence type="ECO:0000313" key="6">
    <source>
        <dbReference type="EMBL" id="TEA17575.1"/>
    </source>
</evidence>
<dbReference type="InterPro" id="IPR022893">
    <property type="entry name" value="Shikimate_DH_fam"/>
</dbReference>
<dbReference type="Proteomes" id="UP000295604">
    <property type="component" value="Unassembled WGS sequence"/>
</dbReference>
<dbReference type="AlphaFoldDB" id="A0A4R8TI23"/>
<dbReference type="PANTHER" id="PTHR21089:SF1">
    <property type="entry name" value="BIFUNCTIONAL 3-DEHYDROQUINATE DEHYDRATASE_SHIKIMATE DEHYDROGENASE, CHLOROPLASTIC"/>
    <property type="match status" value="1"/>
</dbReference>
<dbReference type="Gene3D" id="3.40.50.300">
    <property type="entry name" value="P-loop containing nucleotide triphosphate hydrolases"/>
    <property type="match status" value="1"/>
</dbReference>
<evidence type="ECO:0000256" key="1">
    <source>
        <dbReference type="ARBA" id="ARBA00006477"/>
    </source>
</evidence>
<dbReference type="InterPro" id="IPR046346">
    <property type="entry name" value="Aminoacid_DH-like_N_sf"/>
</dbReference>
<reference evidence="6 7" key="1">
    <citation type="submission" date="2018-11" db="EMBL/GenBank/DDBJ databases">
        <title>Genome sequence and assembly of Colletotrichum sidae.</title>
        <authorList>
            <person name="Gan P."/>
            <person name="Shirasu K."/>
        </authorList>
    </citation>
    <scope>NUCLEOTIDE SEQUENCE [LARGE SCALE GENOMIC DNA]</scope>
    <source>
        <strain evidence="6 7">CBS 518.97</strain>
    </source>
</reference>
<dbReference type="InterPro" id="IPR013785">
    <property type="entry name" value="Aldolase_TIM"/>
</dbReference>